<sequence length="59" mass="6782">MAAARHIIAGRRASGRIVELSTPELMWKRQFYVFKRQRGLLAPAALKLIEEMRAISRES</sequence>
<organism evidence="1 2">
    <name type="scientific">Methylocella tundrae</name>
    <dbReference type="NCBI Taxonomy" id="227605"/>
    <lineage>
        <taxon>Bacteria</taxon>
        <taxon>Pseudomonadati</taxon>
        <taxon>Pseudomonadota</taxon>
        <taxon>Alphaproteobacteria</taxon>
        <taxon>Hyphomicrobiales</taxon>
        <taxon>Beijerinckiaceae</taxon>
        <taxon>Methylocella</taxon>
    </lineage>
</organism>
<reference evidence="1 2" key="1">
    <citation type="submission" date="2019-03" db="EMBL/GenBank/DDBJ databases">
        <authorList>
            <person name="Kox A.R. M."/>
        </authorList>
    </citation>
    <scope>NUCLEOTIDE SEQUENCE [LARGE SCALE GENOMIC DNA]</scope>
    <source>
        <strain evidence="1">MTUNDRAET4 annotated genome</strain>
        <plasmid evidence="2">2</plasmid>
    </source>
</reference>
<geneLocation type="plasmid" evidence="1 2">
    <name>2</name>
</geneLocation>
<evidence type="ECO:0000313" key="2">
    <source>
        <dbReference type="Proteomes" id="UP000294360"/>
    </source>
</evidence>
<evidence type="ECO:0000313" key="1">
    <source>
        <dbReference type="EMBL" id="VFU16584.1"/>
    </source>
</evidence>
<dbReference type="Proteomes" id="UP000294360">
    <property type="component" value="Plasmid 2"/>
</dbReference>
<proteinExistence type="predicted"/>
<name>A0A4U8Z724_METTU</name>
<protein>
    <recommendedName>
        <fullName evidence="3">LysR substrate-binding domain-containing protein</fullName>
    </recommendedName>
</protein>
<keyword evidence="1" id="KW-0614">Plasmid</keyword>
<dbReference type="EMBL" id="LR536451">
    <property type="protein sequence ID" value="VFU16584.1"/>
    <property type="molecule type" value="Genomic_DNA"/>
</dbReference>
<gene>
    <name evidence="1" type="ORF">MTUNDRAET4_0236</name>
</gene>
<evidence type="ECO:0008006" key="3">
    <source>
        <dbReference type="Google" id="ProtNLM"/>
    </source>
</evidence>
<dbReference type="AlphaFoldDB" id="A0A4U8Z724"/>
<dbReference type="KEGG" id="mtun:MTUNDRAET4_0236.1"/>
<accession>A0A4U8Z724</accession>